<gene>
    <name evidence="2" type="ORF">A2961_00785</name>
</gene>
<dbReference type="EMBL" id="MGHF01000002">
    <property type="protein sequence ID" value="OGM65216.1"/>
    <property type="molecule type" value="Genomic_DNA"/>
</dbReference>
<keyword evidence="1" id="KW-0472">Membrane</keyword>
<evidence type="ECO:0000313" key="3">
    <source>
        <dbReference type="Proteomes" id="UP000177082"/>
    </source>
</evidence>
<protein>
    <submittedName>
        <fullName evidence="2">Uncharacterized protein</fullName>
    </submittedName>
</protein>
<organism evidence="2 3">
    <name type="scientific">Candidatus Woesebacteria bacterium RIFCSPLOWO2_01_FULL_39_21</name>
    <dbReference type="NCBI Taxonomy" id="1802519"/>
    <lineage>
        <taxon>Bacteria</taxon>
        <taxon>Candidatus Woeseibacteriota</taxon>
    </lineage>
</organism>
<name>A0A1F8BMC4_9BACT</name>
<evidence type="ECO:0000256" key="1">
    <source>
        <dbReference type="SAM" id="Phobius"/>
    </source>
</evidence>
<dbReference type="AlphaFoldDB" id="A0A1F8BMC4"/>
<dbReference type="Proteomes" id="UP000177082">
    <property type="component" value="Unassembled WGS sequence"/>
</dbReference>
<feature type="transmembrane region" description="Helical" evidence="1">
    <location>
        <begin position="52"/>
        <end position="72"/>
    </location>
</feature>
<comment type="caution">
    <text evidence="2">The sequence shown here is derived from an EMBL/GenBank/DDBJ whole genome shotgun (WGS) entry which is preliminary data.</text>
</comment>
<sequence length="73" mass="8178">MPALTRDQIGKISLFAFGLAFIFEGLRAIRNKSITLRYKSFGPETHTDQSAVIWGVIFILLGSILVSTLIFFE</sequence>
<proteinExistence type="predicted"/>
<accession>A0A1F8BMC4</accession>
<dbReference type="STRING" id="1802519.A2961_00785"/>
<evidence type="ECO:0000313" key="2">
    <source>
        <dbReference type="EMBL" id="OGM65216.1"/>
    </source>
</evidence>
<keyword evidence="1" id="KW-0812">Transmembrane</keyword>
<reference evidence="2 3" key="1">
    <citation type="journal article" date="2016" name="Nat. Commun.">
        <title>Thousands of microbial genomes shed light on interconnected biogeochemical processes in an aquifer system.</title>
        <authorList>
            <person name="Anantharaman K."/>
            <person name="Brown C.T."/>
            <person name="Hug L.A."/>
            <person name="Sharon I."/>
            <person name="Castelle C.J."/>
            <person name="Probst A.J."/>
            <person name="Thomas B.C."/>
            <person name="Singh A."/>
            <person name="Wilkins M.J."/>
            <person name="Karaoz U."/>
            <person name="Brodie E.L."/>
            <person name="Williams K.H."/>
            <person name="Hubbard S.S."/>
            <person name="Banfield J.F."/>
        </authorList>
    </citation>
    <scope>NUCLEOTIDE SEQUENCE [LARGE SCALE GENOMIC DNA]</scope>
</reference>
<keyword evidence="1" id="KW-1133">Transmembrane helix</keyword>